<evidence type="ECO:0000256" key="1">
    <source>
        <dbReference type="ARBA" id="ARBA00004442"/>
    </source>
</evidence>
<dbReference type="InterPro" id="IPR025665">
    <property type="entry name" value="Beta-barrel_OMP_2"/>
</dbReference>
<evidence type="ECO:0000313" key="8">
    <source>
        <dbReference type="Proteomes" id="UP001228403"/>
    </source>
</evidence>
<protein>
    <submittedName>
        <fullName evidence="7">OmpA family protein</fullName>
    </submittedName>
</protein>
<dbReference type="PROSITE" id="PS51123">
    <property type="entry name" value="OMPA_2"/>
    <property type="match status" value="1"/>
</dbReference>
<keyword evidence="2 4" id="KW-0472">Membrane</keyword>
<keyword evidence="3" id="KW-0998">Cell outer membrane</keyword>
<keyword evidence="8" id="KW-1185">Reference proteome</keyword>
<dbReference type="PANTHER" id="PTHR30329:SF21">
    <property type="entry name" value="LIPOPROTEIN YIAD-RELATED"/>
    <property type="match status" value="1"/>
</dbReference>
<evidence type="ECO:0000256" key="3">
    <source>
        <dbReference type="ARBA" id="ARBA00023237"/>
    </source>
</evidence>
<gene>
    <name evidence="7" type="ORF">QUW02_10105</name>
</gene>
<dbReference type="EMBL" id="JAUDCF010000026">
    <property type="protein sequence ID" value="MDM8146267.1"/>
    <property type="molecule type" value="Genomic_DNA"/>
</dbReference>
<dbReference type="Proteomes" id="UP001228403">
    <property type="component" value="Unassembled WGS sequence"/>
</dbReference>
<accession>A0ABT7U6X3</accession>
<dbReference type="Pfam" id="PF00691">
    <property type="entry name" value="OmpA"/>
    <property type="match status" value="1"/>
</dbReference>
<dbReference type="PANTHER" id="PTHR30329">
    <property type="entry name" value="STATOR ELEMENT OF FLAGELLAR MOTOR COMPLEX"/>
    <property type="match status" value="1"/>
</dbReference>
<evidence type="ECO:0000313" key="7">
    <source>
        <dbReference type="EMBL" id="MDM8146267.1"/>
    </source>
</evidence>
<evidence type="ECO:0000259" key="6">
    <source>
        <dbReference type="PROSITE" id="PS51123"/>
    </source>
</evidence>
<feature type="signal peptide" evidence="5">
    <location>
        <begin position="1"/>
        <end position="21"/>
    </location>
</feature>
<dbReference type="Pfam" id="PF13568">
    <property type="entry name" value="OMP_b-brl_2"/>
    <property type="match status" value="1"/>
</dbReference>
<dbReference type="CDD" id="cd07185">
    <property type="entry name" value="OmpA_C-like"/>
    <property type="match status" value="1"/>
</dbReference>
<name>A0ABT7U6X3_9BACE</name>
<dbReference type="InterPro" id="IPR050330">
    <property type="entry name" value="Bact_OuterMem_StrucFunc"/>
</dbReference>
<evidence type="ECO:0000256" key="2">
    <source>
        <dbReference type="ARBA" id="ARBA00023136"/>
    </source>
</evidence>
<dbReference type="SUPFAM" id="SSF103088">
    <property type="entry name" value="OmpA-like"/>
    <property type="match status" value="1"/>
</dbReference>
<sequence>MKKKTILTSLLLSLFLTPSFAQFQSSSVKEDSPKWYFGFGGGFHSNFMKYSDLDDNIFPDNKNLNGGVFSFFVQRDFGKQNQLSIRPEISFLRRGGKLVNIGKDLYNYEENDIDDIYYQLNSRYWDIRIPIIYNFGKLSSNFRPYIYVAPVLGLPTRGDIKMEAKYIDGYYEGYSMDVSKANLATCYFAAAAGVGLKYKFRNSCFLGVEASYEYGFTDTYGKKEKDGEAVNADIFPEGTYIKGDRKFSGIEIKATLGVPFSIFKKKEKATPVIPATPIIKPIVTDTVVVKEKPCYTLEEITEMVDRNESVVGKTICAIDVINFDFAKSNIKMESFEYLDKIAAILIKTQVRVEVKGHTDNVGSEEVNMKLSKERAKSVVNYLVRKGVGKDKISYSYYGMSEPLTTNDTEEGRTMNRRVEFEILGN</sequence>
<dbReference type="InterPro" id="IPR006664">
    <property type="entry name" value="OMP_bac"/>
</dbReference>
<organism evidence="7 8">
    <name type="scientific">Bacteroides eggerthii</name>
    <dbReference type="NCBI Taxonomy" id="28111"/>
    <lineage>
        <taxon>Bacteria</taxon>
        <taxon>Pseudomonadati</taxon>
        <taxon>Bacteroidota</taxon>
        <taxon>Bacteroidia</taxon>
        <taxon>Bacteroidales</taxon>
        <taxon>Bacteroidaceae</taxon>
        <taxon>Bacteroides</taxon>
    </lineage>
</organism>
<keyword evidence="5" id="KW-0732">Signal</keyword>
<evidence type="ECO:0000256" key="4">
    <source>
        <dbReference type="PROSITE-ProRule" id="PRU00473"/>
    </source>
</evidence>
<dbReference type="Gene3D" id="3.30.1330.60">
    <property type="entry name" value="OmpA-like domain"/>
    <property type="match status" value="1"/>
</dbReference>
<reference evidence="7 8" key="1">
    <citation type="submission" date="2023-06" db="EMBL/GenBank/DDBJ databases">
        <authorList>
            <person name="Zeman M."/>
            <person name="Kubasova T."/>
            <person name="Jahodarova E."/>
            <person name="Nykrynova M."/>
            <person name="Rychlik I."/>
        </authorList>
    </citation>
    <scope>NUCLEOTIDE SEQUENCE [LARGE SCALE GENOMIC DNA]</scope>
    <source>
        <strain evidence="7 8">ET4</strain>
    </source>
</reference>
<feature type="chain" id="PRO_5045290012" evidence="5">
    <location>
        <begin position="22"/>
        <end position="425"/>
    </location>
</feature>
<proteinExistence type="predicted"/>
<dbReference type="PRINTS" id="PR01021">
    <property type="entry name" value="OMPADOMAIN"/>
</dbReference>
<feature type="domain" description="OmpA-like" evidence="6">
    <location>
        <begin position="310"/>
        <end position="425"/>
    </location>
</feature>
<evidence type="ECO:0000256" key="5">
    <source>
        <dbReference type="SAM" id="SignalP"/>
    </source>
</evidence>
<comment type="subcellular location">
    <subcellularLocation>
        <location evidence="1">Cell outer membrane</location>
    </subcellularLocation>
</comment>
<dbReference type="InterPro" id="IPR006665">
    <property type="entry name" value="OmpA-like"/>
</dbReference>
<dbReference type="InterPro" id="IPR036737">
    <property type="entry name" value="OmpA-like_sf"/>
</dbReference>
<dbReference type="Gene3D" id="2.40.160.20">
    <property type="match status" value="1"/>
</dbReference>
<comment type="caution">
    <text evidence="7">The sequence shown here is derived from an EMBL/GenBank/DDBJ whole genome shotgun (WGS) entry which is preliminary data.</text>
</comment>
<reference evidence="8" key="2">
    <citation type="submission" date="2023-07" db="EMBL/GenBank/DDBJ databases">
        <title>Identification and characterization of horizontal gene transfer across gut microbiota members of farm animals based on homology search.</title>
        <authorList>
            <person name="Schwarzerova J."/>
            <person name="Nykrynova M."/>
            <person name="Jureckova K."/>
            <person name="Cejkova D."/>
            <person name="Rychlik I."/>
        </authorList>
    </citation>
    <scope>NUCLEOTIDE SEQUENCE [LARGE SCALE GENOMIC DNA]</scope>
    <source>
        <strain evidence="8">ET4</strain>
    </source>
</reference>